<evidence type="ECO:0000256" key="1">
    <source>
        <dbReference type="ARBA" id="ARBA00022741"/>
    </source>
</evidence>
<keyword evidence="3" id="KW-0378">Hydrolase</keyword>
<keyword evidence="1 3" id="KW-0547">Nucleotide-binding</keyword>
<accession>A0A8J7G8I3</accession>
<dbReference type="GO" id="GO:0043139">
    <property type="term" value="F:5'-3' DNA helicase activity"/>
    <property type="evidence" value="ECO:0007669"/>
    <property type="project" value="UniProtKB-UniRule"/>
</dbReference>
<dbReference type="EMBL" id="JADKPV010000001">
    <property type="protein sequence ID" value="MBF4500129.1"/>
    <property type="molecule type" value="Genomic_DNA"/>
</dbReference>
<dbReference type="InterPro" id="IPR029493">
    <property type="entry name" value="RecD2-like_HHH"/>
</dbReference>
<feature type="binding site" evidence="3">
    <location>
        <begin position="359"/>
        <end position="363"/>
    </location>
    <ligand>
        <name>ATP</name>
        <dbReference type="ChEBI" id="CHEBI:30616"/>
    </ligand>
</feature>
<dbReference type="GO" id="GO:0017116">
    <property type="term" value="F:single-stranded DNA helicase activity"/>
    <property type="evidence" value="ECO:0007669"/>
    <property type="project" value="TreeGrafter"/>
</dbReference>
<dbReference type="Pfam" id="PF13245">
    <property type="entry name" value="AAA_19"/>
    <property type="match status" value="1"/>
</dbReference>
<dbReference type="Pfam" id="PF14490">
    <property type="entry name" value="HHH_RecD2"/>
    <property type="match status" value="1"/>
</dbReference>
<dbReference type="InterPro" id="IPR003593">
    <property type="entry name" value="AAA+_ATPase"/>
</dbReference>
<dbReference type="InterPro" id="IPR027785">
    <property type="entry name" value="UvrD-like_helicase_C"/>
</dbReference>
<dbReference type="Gene3D" id="2.30.30.940">
    <property type="match status" value="1"/>
</dbReference>
<dbReference type="AlphaFoldDB" id="A0A8J7G8I3"/>
<comment type="similarity">
    <text evidence="3">Belongs to the RecD family. RecD2 subfamily.</text>
</comment>
<organism evidence="5 6">
    <name type="scientific">Savagea serpentis</name>
    <dbReference type="NCBI Taxonomy" id="2785297"/>
    <lineage>
        <taxon>Bacteria</taxon>
        <taxon>Bacillati</taxon>
        <taxon>Bacillota</taxon>
        <taxon>Bacilli</taxon>
        <taxon>Bacillales</taxon>
        <taxon>Caryophanaceae</taxon>
        <taxon>Savagea</taxon>
    </lineage>
</organism>
<evidence type="ECO:0000256" key="3">
    <source>
        <dbReference type="HAMAP-Rule" id="MF_01488"/>
    </source>
</evidence>
<dbReference type="GO" id="GO:0016787">
    <property type="term" value="F:hydrolase activity"/>
    <property type="evidence" value="ECO:0007669"/>
    <property type="project" value="UniProtKB-KW"/>
</dbReference>
<dbReference type="GO" id="GO:0005524">
    <property type="term" value="F:ATP binding"/>
    <property type="evidence" value="ECO:0007669"/>
    <property type="project" value="UniProtKB-UniRule"/>
</dbReference>
<evidence type="ECO:0000313" key="6">
    <source>
        <dbReference type="Proteomes" id="UP000622653"/>
    </source>
</evidence>
<protein>
    <recommendedName>
        <fullName evidence="3">ATP-dependent RecD2 DNA helicase</fullName>
        <ecNumber evidence="3">5.6.2.3</ecNumber>
    </recommendedName>
    <alternativeName>
        <fullName evidence="3">DNA 5'-3' helicase subunit RecD2</fullName>
    </alternativeName>
</protein>
<dbReference type="PANTHER" id="PTHR43788">
    <property type="entry name" value="DNA2/NAM7 HELICASE FAMILY MEMBER"/>
    <property type="match status" value="1"/>
</dbReference>
<dbReference type="Pfam" id="PF18335">
    <property type="entry name" value="SH3_13"/>
    <property type="match status" value="1"/>
</dbReference>
<dbReference type="SUPFAM" id="SSF52540">
    <property type="entry name" value="P-loop containing nucleoside triphosphate hydrolases"/>
    <property type="match status" value="2"/>
</dbReference>
<evidence type="ECO:0000313" key="5">
    <source>
        <dbReference type="EMBL" id="MBF4500129.1"/>
    </source>
</evidence>
<keyword evidence="3" id="KW-0238">DNA-binding</keyword>
<sequence length="783" mass="87617">MENEPLYFIGRAVVTIFHNETNLFSIVKVKQRETNTDYKEKEIVMKGHFPKLSPEDDYRFTGTFVNHPTYGRQFNVTQFAKEMPSTKTGVIHYLSSDLFPGIGKKTAENVVDALGEDAIQKIVQDPSCLDGIPGLSKERKETLQTVLTEHLGLEKTIIQLNEWGFGPQLAMKIYNTYREETLEKIRENPYQLVLDVQGIGFQRADELGRRIGIEETSPARYQAAVVVIVERASLGEGHVYVTTEQVLTEAMQLLQPLSSVSIEYDALAEAVVELGKSGKLIVERDKLYLPSLHASEVGIATVIQRHLERPALEDFPASEIFQAIGEVEEEFDVSYAPSQVEAIQCALTSPMMILTGGPGTGKTTVIRGIVETFAKLHGYSLDPKHYAYESRDFPIVLAAPTGRAAKRMSESTGLPAMTIHRLLGFTSQDNEEEFDSDGIAGELIIIDEMSMVDNWLAYQLLKAIPKDAQIIFVGDQDQLPSVGPGQVLTDFIRSKTIPVIELQQVFRQSGDSSIIELAHQMKMSAPISSLTMKRSDRSFIRARGAQAADAVEQVIVNAVEKGFSIHDIQVLAPMYRGDVGIDALNKRIQEKLNPLNDKKREIVYGDTHYRVGDKVLQLVNQPESNVFNGDIGEVVAIFYAKETTEKKDVVVVAFDAIEVTYEKQDLNQLTLAYCCSIHKAQGSEFPLVIMPLVRSFRNMLQKNLIYTGITRAKQFLILVGEEDIWLEGMHKIGTMQRQTTLKERLTDEVYEDVGDTPLVLSEETIMSIDPMIGMENISPYDFM</sequence>
<dbReference type="GO" id="GO:0003677">
    <property type="term" value="F:DNA binding"/>
    <property type="evidence" value="ECO:0007669"/>
    <property type="project" value="UniProtKB-UniRule"/>
</dbReference>
<dbReference type="PANTHER" id="PTHR43788:SF6">
    <property type="entry name" value="DNA HELICASE B"/>
    <property type="match status" value="1"/>
</dbReference>
<dbReference type="CDD" id="cd18809">
    <property type="entry name" value="SF1_C_RecD"/>
    <property type="match status" value="1"/>
</dbReference>
<dbReference type="Gene3D" id="3.40.50.300">
    <property type="entry name" value="P-loop containing nucleotide triphosphate hydrolases"/>
    <property type="match status" value="2"/>
</dbReference>
<dbReference type="InterPro" id="IPR055446">
    <property type="entry name" value="RecD2_N_OB"/>
</dbReference>
<proteinExistence type="inferred from homology"/>
<dbReference type="InterPro" id="IPR041451">
    <property type="entry name" value="RecD2_SH13"/>
</dbReference>
<dbReference type="GO" id="GO:0009338">
    <property type="term" value="C:exodeoxyribonuclease V complex"/>
    <property type="evidence" value="ECO:0007669"/>
    <property type="project" value="TreeGrafter"/>
</dbReference>
<evidence type="ECO:0000256" key="2">
    <source>
        <dbReference type="ARBA" id="ARBA00022840"/>
    </source>
</evidence>
<dbReference type="InterPro" id="IPR006345">
    <property type="entry name" value="RecD2"/>
</dbReference>
<dbReference type="Gene3D" id="1.10.10.2220">
    <property type="match status" value="1"/>
</dbReference>
<dbReference type="SMART" id="SM00382">
    <property type="entry name" value="AAA"/>
    <property type="match status" value="1"/>
</dbReference>
<dbReference type="NCBIfam" id="TIGR01448">
    <property type="entry name" value="recD_rel"/>
    <property type="match status" value="1"/>
</dbReference>
<dbReference type="RefSeq" id="WP_194561587.1">
    <property type="nucleotide sequence ID" value="NZ_JADKPV010000001.1"/>
</dbReference>
<keyword evidence="3 5" id="KW-0347">Helicase</keyword>
<keyword evidence="6" id="KW-1185">Reference proteome</keyword>
<keyword evidence="3" id="KW-0413">Isomerase</keyword>
<comment type="function">
    <text evidence="3">DNA-dependent ATPase and ATP-dependent 5'-3' DNA helicase. Has no activity on blunt DNA or DNA with 3'-overhangs, requires at least 10 bases of 5'-ssDNA for helicase activity.</text>
</comment>
<dbReference type="Pfam" id="PF23139">
    <property type="entry name" value="OB_YrrC"/>
    <property type="match status" value="1"/>
</dbReference>
<evidence type="ECO:0000259" key="4">
    <source>
        <dbReference type="SMART" id="SM00382"/>
    </source>
</evidence>
<dbReference type="InterPro" id="IPR050534">
    <property type="entry name" value="Coronavir_polyprotein_1ab"/>
</dbReference>
<comment type="catalytic activity">
    <reaction evidence="3">
        <text>ATP + H2O = ADP + phosphate + H(+)</text>
        <dbReference type="Rhea" id="RHEA:13065"/>
        <dbReference type="ChEBI" id="CHEBI:15377"/>
        <dbReference type="ChEBI" id="CHEBI:15378"/>
        <dbReference type="ChEBI" id="CHEBI:30616"/>
        <dbReference type="ChEBI" id="CHEBI:43474"/>
        <dbReference type="ChEBI" id="CHEBI:456216"/>
        <dbReference type="EC" id="5.6.2.3"/>
    </reaction>
</comment>
<name>A0A8J7G8I3_9BACL</name>
<feature type="domain" description="AAA+ ATPase" evidence="4">
    <location>
        <begin position="348"/>
        <end position="506"/>
    </location>
</feature>
<keyword evidence="2 3" id="KW-0067">ATP-binding</keyword>
<gene>
    <name evidence="3" type="primary">recD2</name>
    <name evidence="5" type="ORF">IRY55_02040</name>
</gene>
<dbReference type="GO" id="GO:0006310">
    <property type="term" value="P:DNA recombination"/>
    <property type="evidence" value="ECO:0007669"/>
    <property type="project" value="InterPro"/>
</dbReference>
<dbReference type="HAMAP" id="MF_01488">
    <property type="entry name" value="RecD2"/>
    <property type="match status" value="1"/>
</dbReference>
<dbReference type="Pfam" id="PF13538">
    <property type="entry name" value="UvrD_C_2"/>
    <property type="match status" value="1"/>
</dbReference>
<dbReference type="CDD" id="cd17933">
    <property type="entry name" value="DEXSc_RecD-like"/>
    <property type="match status" value="1"/>
</dbReference>
<dbReference type="InterPro" id="IPR027417">
    <property type="entry name" value="P-loop_NTPase"/>
</dbReference>
<reference evidence="5" key="1">
    <citation type="submission" date="2020-11" db="EMBL/GenBank/DDBJ databases">
        <title>Multidrug resistant novel bacterium Savagea serpentis sp. nov., isolated from the scats of a vine snake (Ahaetulla nasuta).</title>
        <authorList>
            <person name="Venkata Ramana V."/>
            <person name="Vikas Patil S."/>
            <person name="Yogita Lugani V."/>
        </authorList>
    </citation>
    <scope>NUCLEOTIDE SEQUENCE</scope>
    <source>
        <strain evidence="5">SN6</strain>
    </source>
</reference>
<dbReference type="EC" id="5.6.2.3" evidence="3"/>
<comment type="caution">
    <text evidence="5">The sequence shown here is derived from an EMBL/GenBank/DDBJ whole genome shotgun (WGS) entry which is preliminary data.</text>
</comment>
<dbReference type="Proteomes" id="UP000622653">
    <property type="component" value="Unassembled WGS sequence"/>
</dbReference>